<keyword evidence="2 5" id="KW-0812">Transmembrane</keyword>
<feature type="transmembrane region" description="Helical" evidence="5">
    <location>
        <begin position="75"/>
        <end position="95"/>
    </location>
</feature>
<gene>
    <name evidence="7" type="ORF">FisN_15Lh053</name>
</gene>
<dbReference type="GO" id="GO:0015179">
    <property type="term" value="F:L-amino acid transmembrane transporter activity"/>
    <property type="evidence" value="ECO:0007669"/>
    <property type="project" value="TreeGrafter"/>
</dbReference>
<feature type="transmembrane region" description="Helical" evidence="5">
    <location>
        <begin position="329"/>
        <end position="349"/>
    </location>
</feature>
<feature type="transmembrane region" description="Helical" evidence="5">
    <location>
        <begin position="369"/>
        <end position="386"/>
    </location>
</feature>
<evidence type="ECO:0000256" key="5">
    <source>
        <dbReference type="SAM" id="Phobius"/>
    </source>
</evidence>
<evidence type="ECO:0000313" key="8">
    <source>
        <dbReference type="Proteomes" id="UP000198406"/>
    </source>
</evidence>
<dbReference type="OrthoDB" id="1684102at2759"/>
<dbReference type="InParanoid" id="A0A1Z5KH92"/>
<feature type="transmembrane region" description="Helical" evidence="5">
    <location>
        <begin position="285"/>
        <end position="309"/>
    </location>
</feature>
<evidence type="ECO:0000256" key="2">
    <source>
        <dbReference type="ARBA" id="ARBA00022692"/>
    </source>
</evidence>
<proteinExistence type="predicted"/>
<evidence type="ECO:0000256" key="3">
    <source>
        <dbReference type="ARBA" id="ARBA00022989"/>
    </source>
</evidence>
<evidence type="ECO:0000259" key="6">
    <source>
        <dbReference type="Pfam" id="PF01490"/>
    </source>
</evidence>
<dbReference type="PANTHER" id="PTHR22950">
    <property type="entry name" value="AMINO ACID TRANSPORTER"/>
    <property type="match status" value="1"/>
</dbReference>
<keyword evidence="4 5" id="KW-0472">Membrane</keyword>
<keyword evidence="3 5" id="KW-1133">Transmembrane helix</keyword>
<evidence type="ECO:0000256" key="1">
    <source>
        <dbReference type="ARBA" id="ARBA00004141"/>
    </source>
</evidence>
<dbReference type="EMBL" id="BDSP01000229">
    <property type="protein sequence ID" value="GAX25684.1"/>
    <property type="molecule type" value="Genomic_DNA"/>
</dbReference>
<comment type="subcellular location">
    <subcellularLocation>
        <location evidence="1">Membrane</location>
        <topology evidence="1">Multi-pass membrane protein</topology>
    </subcellularLocation>
</comment>
<evidence type="ECO:0000313" key="7">
    <source>
        <dbReference type="EMBL" id="GAX25684.1"/>
    </source>
</evidence>
<keyword evidence="8" id="KW-1185">Reference proteome</keyword>
<dbReference type="AlphaFoldDB" id="A0A1Z5KH92"/>
<feature type="transmembrane region" description="Helical" evidence="5">
    <location>
        <begin position="432"/>
        <end position="452"/>
    </location>
</feature>
<evidence type="ECO:0000256" key="4">
    <source>
        <dbReference type="ARBA" id="ARBA00023136"/>
    </source>
</evidence>
<accession>A0A1Z5KH92</accession>
<organism evidence="7 8">
    <name type="scientific">Fistulifera solaris</name>
    <name type="common">Oleaginous diatom</name>
    <dbReference type="NCBI Taxonomy" id="1519565"/>
    <lineage>
        <taxon>Eukaryota</taxon>
        <taxon>Sar</taxon>
        <taxon>Stramenopiles</taxon>
        <taxon>Ochrophyta</taxon>
        <taxon>Bacillariophyta</taxon>
        <taxon>Bacillariophyceae</taxon>
        <taxon>Bacillariophycidae</taxon>
        <taxon>Naviculales</taxon>
        <taxon>Naviculaceae</taxon>
        <taxon>Fistulifera</taxon>
    </lineage>
</organism>
<protein>
    <submittedName>
        <fullName evidence="7">Solute carrier family 36</fullName>
    </submittedName>
</protein>
<name>A0A1Z5KH92_FISSO</name>
<feature type="transmembrane region" description="Helical" evidence="5">
    <location>
        <begin position="152"/>
        <end position="174"/>
    </location>
</feature>
<dbReference type="Pfam" id="PF01490">
    <property type="entry name" value="Aa_trans"/>
    <property type="match status" value="1"/>
</dbReference>
<sequence length="460" mass="50468">MSSSDSSYSSDNSNFVELAKQYAVDNSFSSDDSHEYGSIRMTNETRDGILTMLEDVEERTRTRTPQLTRTEMGQIAVNIVVSFVGAGLLGIPHAFFRAGWLLGSLTLCATSALNLYALLLLPKVRKRLQEQGLQCHSYGQMGLLLLGERGEVVVNLCLVLSQTGFATAYLIFIAESLYRVKRWKVVFGCVPGLALLVQAQDMRHLSPFSLLANCANLLGLSAVLYQDWIQLEHPWVDRNTEDDTVRAFRMGGLLFVVAVTLYSMEGVGLILSLESSCRNRAQFPSLLKTVVGGITVFMALFGSAGYWAFRGDTMAPITLNLGHSRAASLVQGALCVALYFTYPIMMFPIWNIAENRILELRPEQTCPRWLLRASIVCATAIVAYAVPDFGEYLSLVGSSICTILGFLLPAYFHLKVFGSELSVAQSLVSRTLIVGGTLFAVIGTFQSMSNMITNSTGDNS</sequence>
<dbReference type="InterPro" id="IPR013057">
    <property type="entry name" value="AA_transpt_TM"/>
</dbReference>
<dbReference type="GO" id="GO:0005774">
    <property type="term" value="C:vacuolar membrane"/>
    <property type="evidence" value="ECO:0007669"/>
    <property type="project" value="TreeGrafter"/>
</dbReference>
<reference evidence="7 8" key="1">
    <citation type="journal article" date="2015" name="Plant Cell">
        <title>Oil accumulation by the oleaginous diatom Fistulifera solaris as revealed by the genome and transcriptome.</title>
        <authorList>
            <person name="Tanaka T."/>
            <person name="Maeda Y."/>
            <person name="Veluchamy A."/>
            <person name="Tanaka M."/>
            <person name="Abida H."/>
            <person name="Marechal E."/>
            <person name="Bowler C."/>
            <person name="Muto M."/>
            <person name="Sunaga Y."/>
            <person name="Tanaka M."/>
            <person name="Yoshino T."/>
            <person name="Taniguchi T."/>
            <person name="Fukuda Y."/>
            <person name="Nemoto M."/>
            <person name="Matsumoto M."/>
            <person name="Wong P.S."/>
            <person name="Aburatani S."/>
            <person name="Fujibuchi W."/>
        </authorList>
    </citation>
    <scope>NUCLEOTIDE SEQUENCE [LARGE SCALE GENOMIC DNA]</scope>
    <source>
        <strain evidence="7 8">JPCC DA0580</strain>
    </source>
</reference>
<feature type="domain" description="Amino acid transporter transmembrane" evidence="6">
    <location>
        <begin position="70"/>
        <end position="448"/>
    </location>
</feature>
<dbReference type="PANTHER" id="PTHR22950:SF349">
    <property type="entry name" value="AMINO ACID TRANSPORTER TRANSMEMBRANE DOMAIN-CONTAINING PROTEIN"/>
    <property type="match status" value="1"/>
</dbReference>
<comment type="caution">
    <text evidence="7">The sequence shown here is derived from an EMBL/GenBank/DDBJ whole genome shotgun (WGS) entry which is preliminary data.</text>
</comment>
<feature type="transmembrane region" description="Helical" evidence="5">
    <location>
        <begin position="101"/>
        <end position="121"/>
    </location>
</feature>
<dbReference type="Proteomes" id="UP000198406">
    <property type="component" value="Unassembled WGS sequence"/>
</dbReference>
<feature type="transmembrane region" description="Helical" evidence="5">
    <location>
        <begin position="248"/>
        <end position="273"/>
    </location>
</feature>
<feature type="transmembrane region" description="Helical" evidence="5">
    <location>
        <begin position="392"/>
        <end position="412"/>
    </location>
</feature>